<feature type="transmembrane region" description="Helical" evidence="1">
    <location>
        <begin position="203"/>
        <end position="224"/>
    </location>
</feature>
<protein>
    <submittedName>
        <fullName evidence="2">Succinate dehydrogenase/fumarate reductase, cytochrome b558 subunit</fullName>
    </submittedName>
</protein>
<gene>
    <name evidence="2" type="primary">sdhC</name>
    <name evidence="2" type="ORF">NITMOv2_4644</name>
</gene>
<evidence type="ECO:0000313" key="2">
    <source>
        <dbReference type="EMBL" id="ALA61015.1"/>
    </source>
</evidence>
<name>A0A0K2GJ95_NITMO</name>
<dbReference type="PATRIC" id="fig|42253.5.peg.4579"/>
<dbReference type="InterPro" id="IPR011138">
    <property type="entry name" value="Cytochrome_b-558"/>
</dbReference>
<keyword evidence="3" id="KW-1185">Reference proteome</keyword>
<dbReference type="OrthoDB" id="9788081at2"/>
<reference evidence="2 3" key="1">
    <citation type="journal article" date="2015" name="Proc. Natl. Acad. Sci. U.S.A.">
        <title>Expanded metabolic versatility of ubiquitous nitrite-oxidizing bacteria from the genus Nitrospira.</title>
        <authorList>
            <person name="Koch H."/>
            <person name="Lucker S."/>
            <person name="Albertsen M."/>
            <person name="Kitzinger K."/>
            <person name="Herbold C."/>
            <person name="Spieck E."/>
            <person name="Nielsen P.H."/>
            <person name="Wagner M."/>
            <person name="Daims H."/>
        </authorList>
    </citation>
    <scope>NUCLEOTIDE SEQUENCE [LARGE SCALE GENOMIC DNA]</scope>
    <source>
        <strain evidence="2 3">NSP M-1</strain>
    </source>
</reference>
<feature type="transmembrane region" description="Helical" evidence="1">
    <location>
        <begin position="58"/>
        <end position="83"/>
    </location>
</feature>
<feature type="transmembrane region" description="Helical" evidence="1">
    <location>
        <begin position="12"/>
        <end position="34"/>
    </location>
</feature>
<dbReference type="Proteomes" id="UP000069205">
    <property type="component" value="Chromosome"/>
</dbReference>
<evidence type="ECO:0000313" key="3">
    <source>
        <dbReference type="Proteomes" id="UP000069205"/>
    </source>
</evidence>
<sequence length="225" mass="24523">MIRLYHQLHASIGSKLIVALTGLALAGFVVFHMIGNLQIFEGREALNAYAAFLRDMPILLWTARAGLLGLAGIHIWTAIKLAIRNRQARPLNYTAHVYRQASFASRTMAVSGTLLLLFIIFHLLHLTFGVVDRSFTEGLDLRGQRDVYGKMIHAFGNPWLAVVYLAGQAVLGLHVSHGVTSSFQTLGLEHPALNRMFKAAGPAVALLVVLGNVVIVLAVLLGVVR</sequence>
<dbReference type="NCBIfam" id="TIGR02046">
    <property type="entry name" value="sdhC_b558_fam"/>
    <property type="match status" value="1"/>
</dbReference>
<keyword evidence="1" id="KW-0812">Transmembrane</keyword>
<dbReference type="RefSeq" id="WP_083448290.1">
    <property type="nucleotide sequence ID" value="NZ_CP011801.1"/>
</dbReference>
<proteinExistence type="predicted"/>
<accession>A0A0K2GJ95</accession>
<dbReference type="EMBL" id="CP011801">
    <property type="protein sequence ID" value="ALA61015.1"/>
    <property type="molecule type" value="Genomic_DNA"/>
</dbReference>
<feature type="transmembrane region" description="Helical" evidence="1">
    <location>
        <begin position="103"/>
        <end position="124"/>
    </location>
</feature>
<evidence type="ECO:0000256" key="1">
    <source>
        <dbReference type="SAM" id="Phobius"/>
    </source>
</evidence>
<dbReference type="KEGG" id="nmv:NITMOv2_4644"/>
<dbReference type="SUPFAM" id="SSF81343">
    <property type="entry name" value="Fumarate reductase respiratory complex transmembrane subunits"/>
    <property type="match status" value="1"/>
</dbReference>
<dbReference type="InterPro" id="IPR034804">
    <property type="entry name" value="SQR/QFR_C/D"/>
</dbReference>
<dbReference type="AlphaFoldDB" id="A0A0K2GJ95"/>
<dbReference type="STRING" id="42253.NITMOv2_4644"/>
<dbReference type="GO" id="GO:0016020">
    <property type="term" value="C:membrane"/>
    <property type="evidence" value="ECO:0007669"/>
    <property type="project" value="InterPro"/>
</dbReference>
<keyword evidence="1" id="KW-0472">Membrane</keyword>
<organism evidence="2 3">
    <name type="scientific">Nitrospira moscoviensis</name>
    <dbReference type="NCBI Taxonomy" id="42253"/>
    <lineage>
        <taxon>Bacteria</taxon>
        <taxon>Pseudomonadati</taxon>
        <taxon>Nitrospirota</taxon>
        <taxon>Nitrospiria</taxon>
        <taxon>Nitrospirales</taxon>
        <taxon>Nitrospiraceae</taxon>
        <taxon>Nitrospira</taxon>
    </lineage>
</organism>
<dbReference type="CDD" id="cd03498">
    <property type="entry name" value="SQR_TypeB_2_TM"/>
    <property type="match status" value="1"/>
</dbReference>
<keyword evidence="1" id="KW-1133">Transmembrane helix</keyword>
<dbReference type="Gene3D" id="1.20.1300.10">
    <property type="entry name" value="Fumarate reductase/succinate dehydrogenase, transmembrane subunit"/>
    <property type="match status" value="1"/>
</dbReference>